<dbReference type="Pfam" id="PF13417">
    <property type="entry name" value="GST_N_3"/>
    <property type="match status" value="1"/>
</dbReference>
<dbReference type="InterPro" id="IPR036249">
    <property type="entry name" value="Thioredoxin-like_sf"/>
</dbReference>
<dbReference type="SMR" id="A0A0P0LIQ7"/>
<dbReference type="SFLD" id="SFLDS00019">
    <property type="entry name" value="Glutathione_Transferase_(cytos"/>
    <property type="match status" value="1"/>
</dbReference>
<name>A0A0P0LIQ7_RHYFE</name>
<evidence type="ECO:0000313" key="5">
    <source>
        <dbReference type="EMBL" id="ALK82290.1"/>
    </source>
</evidence>
<dbReference type="GO" id="GO:0005737">
    <property type="term" value="C:cytoplasm"/>
    <property type="evidence" value="ECO:0007669"/>
    <property type="project" value="InterPro"/>
</dbReference>
<comment type="similarity">
    <text evidence="1">Belongs to the GST superfamily. Omega family.</text>
</comment>
<sequence length="205" mass="23303">LRAKNIEHDIVNINLTKKPDWYLQINEKGQVPTLLDNGKFYFESLDIADYLDEKYPDRNPLYPSDPVQKAKDQEVIKTLIAPLLGALGKFTYSQPPLSAENSVSLLLPPAQKLDDELAARGTTFFSGEQPGMIDYMLFPFAERVGLIPLKLGEKLPIKDTDLPNLRAWRKAIVETPVIKETLTPIDKVWSLYQARFKGEEPNYDL</sequence>
<feature type="non-terminal residue" evidence="5">
    <location>
        <position position="1"/>
    </location>
</feature>
<dbReference type="PROSITE" id="PS50405">
    <property type="entry name" value="GST_CTER"/>
    <property type="match status" value="1"/>
</dbReference>
<organism evidence="5">
    <name type="scientific">Rhynchophorus ferrugineus</name>
    <name type="common">Red palm weevil</name>
    <name type="synonym">Curculio ferrugineus</name>
    <dbReference type="NCBI Taxonomy" id="354439"/>
    <lineage>
        <taxon>Eukaryota</taxon>
        <taxon>Metazoa</taxon>
        <taxon>Ecdysozoa</taxon>
        <taxon>Arthropoda</taxon>
        <taxon>Hexapoda</taxon>
        <taxon>Insecta</taxon>
        <taxon>Pterygota</taxon>
        <taxon>Neoptera</taxon>
        <taxon>Endopterygota</taxon>
        <taxon>Coleoptera</taxon>
        <taxon>Polyphaga</taxon>
        <taxon>Cucujiformia</taxon>
        <taxon>Curculionidae</taxon>
        <taxon>Dryophthorinae</taxon>
        <taxon>Rhynchophorus</taxon>
    </lineage>
</organism>
<feature type="domain" description="GST N-terminal" evidence="3">
    <location>
        <begin position="1"/>
        <end position="59"/>
    </location>
</feature>
<keyword evidence="5" id="KW-0808">Transferase</keyword>
<feature type="domain" description="GST C-terminal" evidence="4">
    <location>
        <begin position="65"/>
        <end position="205"/>
    </location>
</feature>
<dbReference type="PANTHER" id="PTHR43968">
    <property type="match status" value="1"/>
</dbReference>
<keyword evidence="2" id="KW-0560">Oxidoreductase</keyword>
<dbReference type="SUPFAM" id="SSF47616">
    <property type="entry name" value="GST C-terminal domain-like"/>
    <property type="match status" value="1"/>
</dbReference>
<dbReference type="PRINTS" id="PR01625">
    <property type="entry name" value="GSTRNSFRASEO"/>
</dbReference>
<dbReference type="InterPro" id="IPR036282">
    <property type="entry name" value="Glutathione-S-Trfase_C_sf"/>
</dbReference>
<dbReference type="Pfam" id="PF13410">
    <property type="entry name" value="GST_C_2"/>
    <property type="match status" value="1"/>
</dbReference>
<dbReference type="GO" id="GO:0004364">
    <property type="term" value="F:glutathione transferase activity"/>
    <property type="evidence" value="ECO:0007669"/>
    <property type="project" value="InterPro"/>
</dbReference>
<dbReference type="InterPro" id="IPR010987">
    <property type="entry name" value="Glutathione-S-Trfase_C-like"/>
</dbReference>
<accession>A0A0P0LIQ7</accession>
<dbReference type="FunFam" id="1.20.1050.10:FF:000009">
    <property type="entry name" value="Glutathione S-transferase omega-1"/>
    <property type="match status" value="1"/>
</dbReference>
<dbReference type="GO" id="GO:0006749">
    <property type="term" value="P:glutathione metabolic process"/>
    <property type="evidence" value="ECO:0007669"/>
    <property type="project" value="TreeGrafter"/>
</dbReference>
<dbReference type="AlphaFoldDB" id="A0A0P0LIQ7"/>
<dbReference type="InterPro" id="IPR050983">
    <property type="entry name" value="GST_Omega/HSP26"/>
</dbReference>
<evidence type="ECO:0000259" key="4">
    <source>
        <dbReference type="PROSITE" id="PS50405"/>
    </source>
</evidence>
<dbReference type="Gene3D" id="3.40.30.10">
    <property type="entry name" value="Glutaredoxin"/>
    <property type="match status" value="1"/>
</dbReference>
<dbReference type="InterPro" id="IPR005442">
    <property type="entry name" value="GST_omega"/>
</dbReference>
<dbReference type="GO" id="GO:0045174">
    <property type="term" value="F:glutathione dehydrogenase (ascorbate) activity"/>
    <property type="evidence" value="ECO:0007669"/>
    <property type="project" value="TreeGrafter"/>
</dbReference>
<protein>
    <submittedName>
        <fullName evidence="5">Glutathione S transferase</fullName>
    </submittedName>
</protein>
<dbReference type="PANTHER" id="PTHR43968:SF6">
    <property type="entry name" value="GLUTATHIONE S-TRANSFERASE OMEGA"/>
    <property type="match status" value="1"/>
</dbReference>
<dbReference type="SFLD" id="SFLDG00358">
    <property type="entry name" value="Main_(cytGST)"/>
    <property type="match status" value="1"/>
</dbReference>
<evidence type="ECO:0000259" key="3">
    <source>
        <dbReference type="PROSITE" id="PS50404"/>
    </source>
</evidence>
<dbReference type="Gene3D" id="1.20.1050.10">
    <property type="match status" value="1"/>
</dbReference>
<dbReference type="InterPro" id="IPR040079">
    <property type="entry name" value="Glutathione_S-Trfase"/>
</dbReference>
<dbReference type="SUPFAM" id="SSF52833">
    <property type="entry name" value="Thioredoxin-like"/>
    <property type="match status" value="1"/>
</dbReference>
<dbReference type="PROSITE" id="PS50404">
    <property type="entry name" value="GST_NTER"/>
    <property type="match status" value="1"/>
</dbReference>
<dbReference type="InterPro" id="IPR004045">
    <property type="entry name" value="Glutathione_S-Trfase_N"/>
</dbReference>
<proteinExistence type="evidence at transcript level"/>
<evidence type="ECO:0000256" key="1">
    <source>
        <dbReference type="ARBA" id="ARBA00011067"/>
    </source>
</evidence>
<dbReference type="EMBL" id="KR902496">
    <property type="protein sequence ID" value="ALK82290.1"/>
    <property type="molecule type" value="mRNA"/>
</dbReference>
<evidence type="ECO:0000256" key="2">
    <source>
        <dbReference type="ARBA" id="ARBA00023002"/>
    </source>
</evidence>
<reference evidence="5" key="1">
    <citation type="submission" date="2015-05" db="EMBL/GenBank/DDBJ databases">
        <title>Expression and characterization of glutathion S-transferase of the red palm weevil, Rhynchophorus ferrugineus.</title>
        <authorList>
            <person name="Hussain A."/>
            <person name="Rizwan-ul-Haq M."/>
            <person name="Al-Ayedh H."/>
            <person name="Al-Jabr A.M."/>
        </authorList>
    </citation>
    <scope>NUCLEOTIDE SEQUENCE</scope>
</reference>